<organism evidence="1 2">
    <name type="scientific">Caerostris darwini</name>
    <dbReference type="NCBI Taxonomy" id="1538125"/>
    <lineage>
        <taxon>Eukaryota</taxon>
        <taxon>Metazoa</taxon>
        <taxon>Ecdysozoa</taxon>
        <taxon>Arthropoda</taxon>
        <taxon>Chelicerata</taxon>
        <taxon>Arachnida</taxon>
        <taxon>Araneae</taxon>
        <taxon>Araneomorphae</taxon>
        <taxon>Entelegynae</taxon>
        <taxon>Araneoidea</taxon>
        <taxon>Araneidae</taxon>
        <taxon>Caerostris</taxon>
    </lineage>
</organism>
<sequence length="104" mass="11634">MFDISFNVDARSSPPQARGADVLLIWALDSMIGTKGVWSPGTKKVFCTKKTSKFCSERNSLKSCCLARKNLRTSFQLRLRTSLYILLIGESAIAVKDDKILVYI</sequence>
<evidence type="ECO:0000313" key="1">
    <source>
        <dbReference type="EMBL" id="GIX98882.1"/>
    </source>
</evidence>
<evidence type="ECO:0000313" key="2">
    <source>
        <dbReference type="Proteomes" id="UP001054837"/>
    </source>
</evidence>
<comment type="caution">
    <text evidence="1">The sequence shown here is derived from an EMBL/GenBank/DDBJ whole genome shotgun (WGS) entry which is preliminary data.</text>
</comment>
<dbReference type="Proteomes" id="UP001054837">
    <property type="component" value="Unassembled WGS sequence"/>
</dbReference>
<dbReference type="EMBL" id="BPLQ01003247">
    <property type="protein sequence ID" value="GIX98882.1"/>
    <property type="molecule type" value="Genomic_DNA"/>
</dbReference>
<keyword evidence="2" id="KW-1185">Reference proteome</keyword>
<proteinExistence type="predicted"/>
<accession>A0AAV4PMT6</accession>
<dbReference type="AlphaFoldDB" id="A0AAV4PMT6"/>
<protein>
    <submittedName>
        <fullName evidence="1">Uncharacterized protein</fullName>
    </submittedName>
</protein>
<gene>
    <name evidence="1" type="ORF">CDAR_379671</name>
</gene>
<reference evidence="1 2" key="1">
    <citation type="submission" date="2021-06" db="EMBL/GenBank/DDBJ databases">
        <title>Caerostris darwini draft genome.</title>
        <authorList>
            <person name="Kono N."/>
            <person name="Arakawa K."/>
        </authorList>
    </citation>
    <scope>NUCLEOTIDE SEQUENCE [LARGE SCALE GENOMIC DNA]</scope>
</reference>
<name>A0AAV4PMT6_9ARAC</name>